<accession>T1H2Q2</accession>
<evidence type="ECO:0000256" key="3">
    <source>
        <dbReference type="ARBA" id="ARBA00023315"/>
    </source>
</evidence>
<dbReference type="HOGENOM" id="CLU_056812_1_1_1"/>
<dbReference type="CDD" id="cd07987">
    <property type="entry name" value="LPLAT_MGAT-like"/>
    <property type="match status" value="1"/>
</dbReference>
<dbReference type="STRING" id="36166.T1H2Q2"/>
<evidence type="ECO:0000313" key="4">
    <source>
        <dbReference type="EnsemblMetazoa" id="MESCA010506-PA"/>
    </source>
</evidence>
<organism evidence="4 5">
    <name type="scientific">Megaselia scalaris</name>
    <name type="common">Humpbacked fly</name>
    <name type="synonym">Phora scalaris</name>
    <dbReference type="NCBI Taxonomy" id="36166"/>
    <lineage>
        <taxon>Eukaryota</taxon>
        <taxon>Metazoa</taxon>
        <taxon>Ecdysozoa</taxon>
        <taxon>Arthropoda</taxon>
        <taxon>Hexapoda</taxon>
        <taxon>Insecta</taxon>
        <taxon>Pterygota</taxon>
        <taxon>Neoptera</taxon>
        <taxon>Endopterygota</taxon>
        <taxon>Diptera</taxon>
        <taxon>Brachycera</taxon>
        <taxon>Muscomorpha</taxon>
        <taxon>Platypezoidea</taxon>
        <taxon>Phoridae</taxon>
        <taxon>Megaseliini</taxon>
        <taxon>Megaselia</taxon>
    </lineage>
</organism>
<evidence type="ECO:0000256" key="2">
    <source>
        <dbReference type="ARBA" id="ARBA00022679"/>
    </source>
</evidence>
<dbReference type="EMBL" id="CAQQ02036008">
    <property type="status" value="NOT_ANNOTATED_CDS"/>
    <property type="molecule type" value="Genomic_DNA"/>
</dbReference>
<reference evidence="4" key="2">
    <citation type="submission" date="2015-06" db="UniProtKB">
        <authorList>
            <consortium name="EnsemblMetazoa"/>
        </authorList>
    </citation>
    <scope>IDENTIFICATION</scope>
</reference>
<dbReference type="InterPro" id="IPR007130">
    <property type="entry name" value="DAGAT"/>
</dbReference>
<protein>
    <recommendedName>
        <fullName evidence="6">Phospholipid/glycerol acyltransferase domain-containing protein</fullName>
    </recommendedName>
</protein>
<evidence type="ECO:0000256" key="1">
    <source>
        <dbReference type="ARBA" id="ARBA00005420"/>
    </source>
</evidence>
<keyword evidence="2" id="KW-0808">Transferase</keyword>
<dbReference type="PANTHER" id="PTHR22753:SF14">
    <property type="entry name" value="MONOACYLGLYCEROL_DIACYLGLYCEROL O-ACYLTRANSFERASE"/>
    <property type="match status" value="1"/>
</dbReference>
<dbReference type="EMBL" id="CAQQ02036007">
    <property type="status" value="NOT_ANNOTATED_CDS"/>
    <property type="molecule type" value="Genomic_DNA"/>
</dbReference>
<name>T1H2Q2_MEGSC</name>
<comment type="similarity">
    <text evidence="1">Belongs to the diacylglycerol acyltransferase family.</text>
</comment>
<dbReference type="PANTHER" id="PTHR22753">
    <property type="entry name" value="TRANSMEMBRANE PROTEIN 68"/>
    <property type="match status" value="1"/>
</dbReference>
<dbReference type="Proteomes" id="UP000015102">
    <property type="component" value="Unassembled WGS sequence"/>
</dbReference>
<keyword evidence="3" id="KW-0012">Acyltransferase</keyword>
<keyword evidence="5" id="KW-1185">Reference proteome</keyword>
<sequence>MSSGRQSHFVVDNFLFKFPWYKSYSECMLTFPGTVDSCVDILKEGNLLMIAPGGTYEGQFGDKTYKMLWRNRLGFAKVALQAGVDIIPFFSTNIQEAYRPVGIFEKFWEKIYLKTRLPIAPLFGGFPVKIQTYVGNPIKLSKDMSPEKVKEIFNESCGAVNISNGNRTTS</sequence>
<dbReference type="Pfam" id="PF03982">
    <property type="entry name" value="DAGAT"/>
    <property type="match status" value="1"/>
</dbReference>
<evidence type="ECO:0008006" key="6">
    <source>
        <dbReference type="Google" id="ProtNLM"/>
    </source>
</evidence>
<dbReference type="AlphaFoldDB" id="T1H2Q2"/>
<dbReference type="GO" id="GO:0008374">
    <property type="term" value="F:O-acyltransferase activity"/>
    <property type="evidence" value="ECO:0007669"/>
    <property type="project" value="InterPro"/>
</dbReference>
<evidence type="ECO:0000313" key="5">
    <source>
        <dbReference type="Proteomes" id="UP000015102"/>
    </source>
</evidence>
<dbReference type="EnsemblMetazoa" id="MESCA010506-RA">
    <property type="protein sequence ID" value="MESCA010506-PA"/>
    <property type="gene ID" value="MESCA010506"/>
</dbReference>
<proteinExistence type="inferred from homology"/>
<reference evidence="5" key="1">
    <citation type="submission" date="2013-02" db="EMBL/GenBank/DDBJ databases">
        <authorList>
            <person name="Hughes D."/>
        </authorList>
    </citation>
    <scope>NUCLEOTIDE SEQUENCE</scope>
    <source>
        <strain>Durham</strain>
        <strain evidence="5">NC isolate 2 -- Noor lab</strain>
    </source>
</reference>
<dbReference type="GO" id="GO:0016020">
    <property type="term" value="C:membrane"/>
    <property type="evidence" value="ECO:0007669"/>
    <property type="project" value="TreeGrafter"/>
</dbReference>